<proteinExistence type="predicted"/>
<accession>X1REF5</accession>
<organism evidence="1">
    <name type="scientific">marine sediment metagenome</name>
    <dbReference type="NCBI Taxonomy" id="412755"/>
    <lineage>
        <taxon>unclassified sequences</taxon>
        <taxon>metagenomes</taxon>
        <taxon>ecological metagenomes</taxon>
    </lineage>
</organism>
<protein>
    <submittedName>
        <fullName evidence="1">Uncharacterized protein</fullName>
    </submittedName>
</protein>
<feature type="non-terminal residue" evidence="1">
    <location>
        <position position="61"/>
    </location>
</feature>
<sequence length="61" mass="7289">MCYYTTMNKTTTIIQGREIAHKDIELVRQLINRNPPWGRTRLSKELCILWNWNNANGRLKD</sequence>
<evidence type="ECO:0000313" key="1">
    <source>
        <dbReference type="EMBL" id="GAI79117.1"/>
    </source>
</evidence>
<reference evidence="1" key="1">
    <citation type="journal article" date="2014" name="Front. Microbiol.">
        <title>High frequency of phylogenetically diverse reductive dehalogenase-homologous genes in deep subseafloor sedimentary metagenomes.</title>
        <authorList>
            <person name="Kawai M."/>
            <person name="Futagami T."/>
            <person name="Toyoda A."/>
            <person name="Takaki Y."/>
            <person name="Nishi S."/>
            <person name="Hori S."/>
            <person name="Arai W."/>
            <person name="Tsubouchi T."/>
            <person name="Morono Y."/>
            <person name="Uchiyama I."/>
            <person name="Ito T."/>
            <person name="Fujiyama A."/>
            <person name="Inagaki F."/>
            <person name="Takami H."/>
        </authorList>
    </citation>
    <scope>NUCLEOTIDE SEQUENCE</scope>
    <source>
        <strain evidence="1">Expedition CK06-06</strain>
    </source>
</reference>
<dbReference type="EMBL" id="BARW01010670">
    <property type="protein sequence ID" value="GAI79117.1"/>
    <property type="molecule type" value="Genomic_DNA"/>
</dbReference>
<dbReference type="AlphaFoldDB" id="X1REF5"/>
<comment type="caution">
    <text evidence="1">The sequence shown here is derived from an EMBL/GenBank/DDBJ whole genome shotgun (WGS) entry which is preliminary data.</text>
</comment>
<gene>
    <name evidence="1" type="ORF">S12H4_20911</name>
</gene>
<name>X1REF5_9ZZZZ</name>